<evidence type="ECO:0000256" key="2">
    <source>
        <dbReference type="ARBA" id="ARBA00023043"/>
    </source>
</evidence>
<dbReference type="SUPFAM" id="SSF48403">
    <property type="entry name" value="Ankyrin repeat"/>
    <property type="match status" value="1"/>
</dbReference>
<dbReference type="InterPro" id="IPR036770">
    <property type="entry name" value="Ankyrin_rpt-contain_sf"/>
</dbReference>
<keyword evidence="2" id="KW-0040">ANK repeat</keyword>
<evidence type="ECO:0000256" key="1">
    <source>
        <dbReference type="ARBA" id="ARBA00022737"/>
    </source>
</evidence>
<dbReference type="InterPro" id="IPR002110">
    <property type="entry name" value="Ankyrin_rpt"/>
</dbReference>
<dbReference type="PANTHER" id="PTHR24153:SF8">
    <property type="entry name" value="FORKED, ISOFORM F"/>
    <property type="match status" value="1"/>
</dbReference>
<dbReference type="Pfam" id="PF12796">
    <property type="entry name" value="Ank_2"/>
    <property type="match status" value="1"/>
</dbReference>
<organism evidence="3 4">
    <name type="scientific">Cyclotella cryptica</name>
    <dbReference type="NCBI Taxonomy" id="29204"/>
    <lineage>
        <taxon>Eukaryota</taxon>
        <taxon>Sar</taxon>
        <taxon>Stramenopiles</taxon>
        <taxon>Ochrophyta</taxon>
        <taxon>Bacillariophyta</taxon>
        <taxon>Coscinodiscophyceae</taxon>
        <taxon>Thalassiosirophycidae</taxon>
        <taxon>Stephanodiscales</taxon>
        <taxon>Stephanodiscaceae</taxon>
        <taxon>Cyclotella</taxon>
    </lineage>
</organism>
<sequence>MTFQSLLHPSTSASTDLTDFISHEDWNLVKMYLASSSARHASTKWTTITGFFDGEYDSRVLPIHQACALRPPKEVVEKLIKCYPEGLKLREEKFQRLPLHIACLTSAPAHVLEVLIRYYPEGARCKDSIGRLPIHYACAHDVPEEVIEMLLRSFPASAGCGDSNGWLPLHVACRRGLSVNVIRQLICCFPPSVDMQTKKGSTPLMCAQKGGIGQNHLDVIDLLNEELMRQCNIGWGKSSDDHSQVLTSGMSTVRHRHVNIHAKS</sequence>
<dbReference type="EMBL" id="JABMIG020000205">
    <property type="protein sequence ID" value="KAL3785963.1"/>
    <property type="molecule type" value="Genomic_DNA"/>
</dbReference>
<gene>
    <name evidence="3" type="ORF">HJC23_005672</name>
</gene>
<dbReference type="AlphaFoldDB" id="A0ABD3PD42"/>
<proteinExistence type="predicted"/>
<keyword evidence="1" id="KW-0677">Repeat</keyword>
<evidence type="ECO:0000313" key="3">
    <source>
        <dbReference type="EMBL" id="KAL3785963.1"/>
    </source>
</evidence>
<dbReference type="SMART" id="SM00248">
    <property type="entry name" value="ANK"/>
    <property type="match status" value="4"/>
</dbReference>
<name>A0ABD3PD42_9STRA</name>
<accession>A0ABD3PD42</accession>
<comment type="caution">
    <text evidence="3">The sequence shown here is derived from an EMBL/GenBank/DDBJ whole genome shotgun (WGS) entry which is preliminary data.</text>
</comment>
<protein>
    <recommendedName>
        <fullName evidence="5">Ankyrin</fullName>
    </recommendedName>
</protein>
<dbReference type="PANTHER" id="PTHR24153">
    <property type="entry name" value="ESPIN"/>
    <property type="match status" value="1"/>
</dbReference>
<dbReference type="Proteomes" id="UP001516023">
    <property type="component" value="Unassembled WGS sequence"/>
</dbReference>
<dbReference type="Gene3D" id="1.25.40.20">
    <property type="entry name" value="Ankyrin repeat-containing domain"/>
    <property type="match status" value="1"/>
</dbReference>
<evidence type="ECO:0000313" key="4">
    <source>
        <dbReference type="Proteomes" id="UP001516023"/>
    </source>
</evidence>
<keyword evidence="4" id="KW-1185">Reference proteome</keyword>
<reference evidence="3 4" key="1">
    <citation type="journal article" date="2020" name="G3 (Bethesda)">
        <title>Improved Reference Genome for Cyclotella cryptica CCMP332, a Model for Cell Wall Morphogenesis, Salinity Adaptation, and Lipid Production in Diatoms (Bacillariophyta).</title>
        <authorList>
            <person name="Roberts W.R."/>
            <person name="Downey K.M."/>
            <person name="Ruck E.C."/>
            <person name="Traller J.C."/>
            <person name="Alverson A.J."/>
        </authorList>
    </citation>
    <scope>NUCLEOTIDE SEQUENCE [LARGE SCALE GENOMIC DNA]</scope>
    <source>
        <strain evidence="3 4">CCMP332</strain>
    </source>
</reference>
<evidence type="ECO:0008006" key="5">
    <source>
        <dbReference type="Google" id="ProtNLM"/>
    </source>
</evidence>
<dbReference type="InterPro" id="IPR052420">
    <property type="entry name" value="Espin/Espin-like"/>
</dbReference>